<comment type="subcellular location">
    <subcellularLocation>
        <location evidence="6">Cytoplasm</location>
    </subcellularLocation>
</comment>
<dbReference type="SUPFAM" id="SSF52402">
    <property type="entry name" value="Adenine nucleotide alpha hydrolases-like"/>
    <property type="match status" value="1"/>
</dbReference>
<accession>A0A7V3JAE6</accession>
<sequence length="437" mass="51216">MDPILLEKFIKAVKKYNMIQKGDKILVGFSGGPDSVFLVEILKEVRDYFGIGFSCLHVNHMLRGEESFRDEAFCKEFCSKEMMELFIERVDVRNLKREGESIEETARRLRYEKFNEYLEKGGFDKIALAHTASDSVETFLINLLRGTGVMGLKGIPPVRGRIIRPLIFITRKEIEQYLESKGVPYVIDSSNLETTYLRNRIRLELIPYLETIRPGSFDKIRETAEILVDFTNFLETELERMEKEALKNTFPWATLIDCSKFRNYHYFLQKLFIQRRLNLSFQEVENFESIINQGKSGKVRGFQVFASSKEIFVAPDEKRFPELHINLEDLPLKLYDFNLAIERSQSFSAGTFVMGFRKADFPLTIRAWKQGDVYNGKKLSDLFYSKGIEAWKRRYYPVFESKGQILWVPCFKKEEVVGDIFLEVKKIDEGKYWIFDN</sequence>
<keyword evidence="3 6" id="KW-0547">Nucleotide-binding</keyword>
<gene>
    <name evidence="6 8" type="primary">tilS</name>
    <name evidence="8" type="ORF">ENV41_04000</name>
</gene>
<organism evidence="8">
    <name type="scientific">candidate division CPR3 bacterium</name>
    <dbReference type="NCBI Taxonomy" id="2268181"/>
    <lineage>
        <taxon>Bacteria</taxon>
        <taxon>Bacteria division CPR3</taxon>
    </lineage>
</organism>
<dbReference type="GO" id="GO:0006400">
    <property type="term" value="P:tRNA modification"/>
    <property type="evidence" value="ECO:0007669"/>
    <property type="project" value="UniProtKB-UniRule"/>
</dbReference>
<feature type="binding site" evidence="6">
    <location>
        <begin position="30"/>
        <end position="35"/>
    </location>
    <ligand>
        <name>ATP</name>
        <dbReference type="ChEBI" id="CHEBI:30616"/>
    </ligand>
</feature>
<keyword evidence="6" id="KW-0963">Cytoplasm</keyword>
<dbReference type="PANTHER" id="PTHR43033:SF1">
    <property type="entry name" value="TRNA(ILE)-LYSIDINE SYNTHASE-RELATED"/>
    <property type="match status" value="1"/>
</dbReference>
<dbReference type="Gene3D" id="1.20.59.20">
    <property type="match status" value="1"/>
</dbReference>
<name>A0A7V3JAE6_UNCC3</name>
<dbReference type="NCBIfam" id="TIGR02432">
    <property type="entry name" value="lysidine_TilS_N"/>
    <property type="match status" value="1"/>
</dbReference>
<keyword evidence="4 6" id="KW-0067">ATP-binding</keyword>
<dbReference type="InterPro" id="IPR011063">
    <property type="entry name" value="TilS/TtcA_N"/>
</dbReference>
<comment type="catalytic activity">
    <reaction evidence="5 6">
        <text>cytidine(34) in tRNA(Ile2) + L-lysine + ATP = lysidine(34) in tRNA(Ile2) + AMP + diphosphate + H(+)</text>
        <dbReference type="Rhea" id="RHEA:43744"/>
        <dbReference type="Rhea" id="RHEA-COMP:10625"/>
        <dbReference type="Rhea" id="RHEA-COMP:10670"/>
        <dbReference type="ChEBI" id="CHEBI:15378"/>
        <dbReference type="ChEBI" id="CHEBI:30616"/>
        <dbReference type="ChEBI" id="CHEBI:32551"/>
        <dbReference type="ChEBI" id="CHEBI:33019"/>
        <dbReference type="ChEBI" id="CHEBI:82748"/>
        <dbReference type="ChEBI" id="CHEBI:83665"/>
        <dbReference type="ChEBI" id="CHEBI:456215"/>
        <dbReference type="EC" id="6.3.4.19"/>
    </reaction>
</comment>
<dbReference type="CDD" id="cd01992">
    <property type="entry name" value="TilS_N"/>
    <property type="match status" value="1"/>
</dbReference>
<dbReference type="GO" id="GO:0005737">
    <property type="term" value="C:cytoplasm"/>
    <property type="evidence" value="ECO:0007669"/>
    <property type="project" value="UniProtKB-SubCell"/>
</dbReference>
<protein>
    <recommendedName>
        <fullName evidence="6">tRNA(Ile)-lysidine synthase</fullName>
        <ecNumber evidence="6">6.3.4.19</ecNumber>
    </recommendedName>
    <alternativeName>
        <fullName evidence="6">tRNA(Ile)-2-lysyl-cytidine synthase</fullName>
    </alternativeName>
    <alternativeName>
        <fullName evidence="6">tRNA(Ile)-lysidine synthetase</fullName>
    </alternativeName>
</protein>
<comment type="function">
    <text evidence="6">Ligates lysine onto the cytidine present at position 34 of the AUA codon-specific tRNA(Ile) that contains the anticodon CAU, in an ATP-dependent manner. Cytidine is converted to lysidine, thus changing the amino acid specificity of the tRNA from methionine to isoleucine.</text>
</comment>
<evidence type="ECO:0000256" key="3">
    <source>
        <dbReference type="ARBA" id="ARBA00022741"/>
    </source>
</evidence>
<comment type="domain">
    <text evidence="6">The N-terminal region contains the highly conserved SGGXDS motif, predicted to be a P-loop motif involved in ATP binding.</text>
</comment>
<evidence type="ECO:0000256" key="2">
    <source>
        <dbReference type="ARBA" id="ARBA00022694"/>
    </source>
</evidence>
<dbReference type="AlphaFoldDB" id="A0A7V3JAE6"/>
<reference evidence="8" key="1">
    <citation type="journal article" date="2020" name="mSystems">
        <title>Genome- and Community-Level Interaction Insights into Carbon Utilization and Element Cycling Functions of Hydrothermarchaeota in Hydrothermal Sediment.</title>
        <authorList>
            <person name="Zhou Z."/>
            <person name="Liu Y."/>
            <person name="Xu W."/>
            <person name="Pan J."/>
            <person name="Luo Z.H."/>
            <person name="Li M."/>
        </authorList>
    </citation>
    <scope>NUCLEOTIDE SEQUENCE [LARGE SCALE GENOMIC DNA]</scope>
    <source>
        <strain evidence="8">SpSt-757</strain>
    </source>
</reference>
<dbReference type="GO" id="GO:0032267">
    <property type="term" value="F:tRNA(Ile)-lysidine synthase activity"/>
    <property type="evidence" value="ECO:0007669"/>
    <property type="project" value="UniProtKB-EC"/>
</dbReference>
<proteinExistence type="inferred from homology"/>
<dbReference type="Pfam" id="PF01171">
    <property type="entry name" value="ATP_bind_3"/>
    <property type="match status" value="1"/>
</dbReference>
<dbReference type="HAMAP" id="MF_01161">
    <property type="entry name" value="tRNA_Ile_lys_synt"/>
    <property type="match status" value="1"/>
</dbReference>
<evidence type="ECO:0000256" key="5">
    <source>
        <dbReference type="ARBA" id="ARBA00048539"/>
    </source>
</evidence>
<dbReference type="InterPro" id="IPR014729">
    <property type="entry name" value="Rossmann-like_a/b/a_fold"/>
</dbReference>
<evidence type="ECO:0000259" key="7">
    <source>
        <dbReference type="Pfam" id="PF01171"/>
    </source>
</evidence>
<dbReference type="InterPro" id="IPR012795">
    <property type="entry name" value="tRNA_Ile_lys_synt_N"/>
</dbReference>
<dbReference type="GO" id="GO:0005524">
    <property type="term" value="F:ATP binding"/>
    <property type="evidence" value="ECO:0007669"/>
    <property type="project" value="UniProtKB-UniRule"/>
</dbReference>
<feature type="domain" description="tRNA(Ile)-lysidine/2-thiocytidine synthase N-terminal" evidence="7">
    <location>
        <begin position="24"/>
        <end position="203"/>
    </location>
</feature>
<keyword evidence="2 6" id="KW-0819">tRNA processing</keyword>
<comment type="similarity">
    <text evidence="6">Belongs to the tRNA(Ile)-lysidine synthase family.</text>
</comment>
<evidence type="ECO:0000256" key="4">
    <source>
        <dbReference type="ARBA" id="ARBA00022840"/>
    </source>
</evidence>
<evidence type="ECO:0000256" key="6">
    <source>
        <dbReference type="HAMAP-Rule" id="MF_01161"/>
    </source>
</evidence>
<dbReference type="Gene3D" id="3.40.50.620">
    <property type="entry name" value="HUPs"/>
    <property type="match status" value="1"/>
</dbReference>
<dbReference type="PANTHER" id="PTHR43033">
    <property type="entry name" value="TRNA(ILE)-LYSIDINE SYNTHASE-RELATED"/>
    <property type="match status" value="1"/>
</dbReference>
<keyword evidence="1 6" id="KW-0436">Ligase</keyword>
<dbReference type="EMBL" id="DTGG01000122">
    <property type="protein sequence ID" value="HFZ09275.1"/>
    <property type="molecule type" value="Genomic_DNA"/>
</dbReference>
<dbReference type="EC" id="6.3.4.19" evidence="6"/>
<dbReference type="SUPFAM" id="SSF82829">
    <property type="entry name" value="MesJ substrate recognition domain-like"/>
    <property type="match status" value="1"/>
</dbReference>
<comment type="caution">
    <text evidence="8">The sequence shown here is derived from an EMBL/GenBank/DDBJ whole genome shotgun (WGS) entry which is preliminary data.</text>
</comment>
<evidence type="ECO:0000256" key="1">
    <source>
        <dbReference type="ARBA" id="ARBA00022598"/>
    </source>
</evidence>
<dbReference type="SUPFAM" id="SSF56037">
    <property type="entry name" value="PheT/TilS domain"/>
    <property type="match status" value="1"/>
</dbReference>
<dbReference type="InterPro" id="IPR012094">
    <property type="entry name" value="tRNA_Ile_lys_synt"/>
</dbReference>
<evidence type="ECO:0000313" key="8">
    <source>
        <dbReference type="EMBL" id="HFZ09275.1"/>
    </source>
</evidence>